<dbReference type="AlphaFoldDB" id="A0A6A6B993"/>
<accession>A0A6A6B993</accession>
<keyword evidence="1" id="KW-1133">Transmembrane helix</keyword>
<reference evidence="2" key="1">
    <citation type="journal article" date="2020" name="Stud. Mycol.">
        <title>101 Dothideomycetes genomes: a test case for predicting lifestyles and emergence of pathogens.</title>
        <authorList>
            <person name="Haridas S."/>
            <person name="Albert R."/>
            <person name="Binder M."/>
            <person name="Bloem J."/>
            <person name="Labutti K."/>
            <person name="Salamov A."/>
            <person name="Andreopoulos B."/>
            <person name="Baker S."/>
            <person name="Barry K."/>
            <person name="Bills G."/>
            <person name="Bluhm B."/>
            <person name="Cannon C."/>
            <person name="Castanera R."/>
            <person name="Culley D."/>
            <person name="Daum C."/>
            <person name="Ezra D."/>
            <person name="Gonzalez J."/>
            <person name="Henrissat B."/>
            <person name="Kuo A."/>
            <person name="Liang C."/>
            <person name="Lipzen A."/>
            <person name="Lutzoni F."/>
            <person name="Magnuson J."/>
            <person name="Mondo S."/>
            <person name="Nolan M."/>
            <person name="Ohm R."/>
            <person name="Pangilinan J."/>
            <person name="Park H.-J."/>
            <person name="Ramirez L."/>
            <person name="Alfaro M."/>
            <person name="Sun H."/>
            <person name="Tritt A."/>
            <person name="Yoshinaga Y."/>
            <person name="Zwiers L.-H."/>
            <person name="Turgeon B."/>
            <person name="Goodwin S."/>
            <person name="Spatafora J."/>
            <person name="Crous P."/>
            <person name="Grigoriev I."/>
        </authorList>
    </citation>
    <scope>NUCLEOTIDE SEQUENCE</scope>
    <source>
        <strain evidence="2">CBS 121167</strain>
    </source>
</reference>
<evidence type="ECO:0000256" key="1">
    <source>
        <dbReference type="SAM" id="Phobius"/>
    </source>
</evidence>
<keyword evidence="3" id="KW-1185">Reference proteome</keyword>
<organism evidence="2 3">
    <name type="scientific">Aplosporella prunicola CBS 121167</name>
    <dbReference type="NCBI Taxonomy" id="1176127"/>
    <lineage>
        <taxon>Eukaryota</taxon>
        <taxon>Fungi</taxon>
        <taxon>Dikarya</taxon>
        <taxon>Ascomycota</taxon>
        <taxon>Pezizomycotina</taxon>
        <taxon>Dothideomycetes</taxon>
        <taxon>Dothideomycetes incertae sedis</taxon>
        <taxon>Botryosphaeriales</taxon>
        <taxon>Aplosporellaceae</taxon>
        <taxon>Aplosporella</taxon>
    </lineage>
</organism>
<name>A0A6A6B993_9PEZI</name>
<dbReference type="Proteomes" id="UP000799438">
    <property type="component" value="Unassembled WGS sequence"/>
</dbReference>
<keyword evidence="1" id="KW-0812">Transmembrane</keyword>
<sequence length="124" mass="14412">MGADFFCTLHCTGLSMFLIVSSFFICGAKIRRELVVVVVVVRRRAERRFFRFRFHSVRAGWLGGLSGLAALLLPTYYLLLLFTTYLVTTYLLSFILYWPLLSPSQPRSTFFCFAFCFAFCFCFF</sequence>
<dbReference type="EMBL" id="ML995489">
    <property type="protein sequence ID" value="KAF2140576.1"/>
    <property type="molecule type" value="Genomic_DNA"/>
</dbReference>
<protein>
    <submittedName>
        <fullName evidence="2">Uncharacterized protein</fullName>
    </submittedName>
</protein>
<dbReference type="GeneID" id="54304230"/>
<gene>
    <name evidence="2" type="ORF">K452DRAFT_48476</name>
</gene>
<keyword evidence="1" id="KW-0472">Membrane</keyword>
<proteinExistence type="predicted"/>
<feature type="transmembrane region" description="Helical" evidence="1">
    <location>
        <begin position="16"/>
        <end position="41"/>
    </location>
</feature>
<evidence type="ECO:0000313" key="3">
    <source>
        <dbReference type="Proteomes" id="UP000799438"/>
    </source>
</evidence>
<feature type="transmembrane region" description="Helical" evidence="1">
    <location>
        <begin position="62"/>
        <end position="87"/>
    </location>
</feature>
<dbReference type="RefSeq" id="XP_033396289.1">
    <property type="nucleotide sequence ID" value="XM_033546723.1"/>
</dbReference>
<evidence type="ECO:0000313" key="2">
    <source>
        <dbReference type="EMBL" id="KAF2140576.1"/>
    </source>
</evidence>